<dbReference type="Gene3D" id="2.40.50.140">
    <property type="entry name" value="Nucleic acid-binding proteins"/>
    <property type="match status" value="1"/>
</dbReference>
<dbReference type="GO" id="GO:0034475">
    <property type="term" value="P:U4 snRNA 3'-end processing"/>
    <property type="evidence" value="ECO:0007669"/>
    <property type="project" value="TreeGrafter"/>
</dbReference>
<dbReference type="PANTHER" id="PTHR21321:SF1">
    <property type="entry name" value="EXOSOME COMPLEX COMPONENT RRP40"/>
    <property type="match status" value="1"/>
</dbReference>
<dbReference type="CDD" id="cd05790">
    <property type="entry name" value="S1_Rrp40"/>
    <property type="match status" value="1"/>
</dbReference>
<dbReference type="Proteomes" id="UP000283509">
    <property type="component" value="Unassembled WGS sequence"/>
</dbReference>
<dbReference type="GO" id="GO:0071051">
    <property type="term" value="P:poly(A)-dependent snoRNA 3'-end processing"/>
    <property type="evidence" value="ECO:0007669"/>
    <property type="project" value="TreeGrafter"/>
</dbReference>
<evidence type="ECO:0000256" key="1">
    <source>
        <dbReference type="ARBA" id="ARBA00004604"/>
    </source>
</evidence>
<protein>
    <submittedName>
        <fullName evidence="4">Putative exosome complex component RRP40-like</fullName>
    </submittedName>
</protein>
<dbReference type="AlphaFoldDB" id="A0A3R7P692"/>
<dbReference type="GO" id="GO:0071034">
    <property type="term" value="P:CUT catabolic process"/>
    <property type="evidence" value="ECO:0007669"/>
    <property type="project" value="TreeGrafter"/>
</dbReference>
<dbReference type="InterPro" id="IPR012340">
    <property type="entry name" value="NA-bd_OB-fold"/>
</dbReference>
<dbReference type="PANTHER" id="PTHR21321">
    <property type="entry name" value="PNAS-3 RELATED"/>
    <property type="match status" value="1"/>
</dbReference>
<reference evidence="4 5" key="1">
    <citation type="submission" date="2018-04" db="EMBL/GenBank/DDBJ databases">
        <authorList>
            <person name="Zhang X."/>
            <person name="Yuan J."/>
            <person name="Li F."/>
            <person name="Xiang J."/>
        </authorList>
    </citation>
    <scope>NUCLEOTIDE SEQUENCE [LARGE SCALE GENOMIC DNA]</scope>
    <source>
        <tissue evidence="4">Muscle</tissue>
    </source>
</reference>
<dbReference type="EMBL" id="QCYY01001622">
    <property type="protein sequence ID" value="ROT76686.1"/>
    <property type="molecule type" value="Genomic_DNA"/>
</dbReference>
<dbReference type="GO" id="GO:0000176">
    <property type="term" value="C:nuclear exosome (RNase complex)"/>
    <property type="evidence" value="ECO:0007669"/>
    <property type="project" value="TreeGrafter"/>
</dbReference>
<dbReference type="GO" id="GO:0003723">
    <property type="term" value="F:RNA binding"/>
    <property type="evidence" value="ECO:0007669"/>
    <property type="project" value="InterPro"/>
</dbReference>
<organism evidence="4 5">
    <name type="scientific">Penaeus vannamei</name>
    <name type="common">Whiteleg shrimp</name>
    <name type="synonym">Litopenaeus vannamei</name>
    <dbReference type="NCBI Taxonomy" id="6689"/>
    <lineage>
        <taxon>Eukaryota</taxon>
        <taxon>Metazoa</taxon>
        <taxon>Ecdysozoa</taxon>
        <taxon>Arthropoda</taxon>
        <taxon>Crustacea</taxon>
        <taxon>Multicrustacea</taxon>
        <taxon>Malacostraca</taxon>
        <taxon>Eumalacostraca</taxon>
        <taxon>Eucarida</taxon>
        <taxon>Decapoda</taxon>
        <taxon>Dendrobranchiata</taxon>
        <taxon>Penaeoidea</taxon>
        <taxon>Penaeidae</taxon>
        <taxon>Penaeus</taxon>
    </lineage>
</organism>
<dbReference type="GO" id="GO:0005730">
    <property type="term" value="C:nucleolus"/>
    <property type="evidence" value="ECO:0007669"/>
    <property type="project" value="UniProtKB-SubCell"/>
</dbReference>
<dbReference type="Pfam" id="PF18311">
    <property type="entry name" value="Rrp40_N"/>
    <property type="match status" value="1"/>
</dbReference>
<dbReference type="InterPro" id="IPR037319">
    <property type="entry name" value="Rrp40_S1"/>
</dbReference>
<dbReference type="GO" id="GO:0000467">
    <property type="term" value="P:exonucleolytic trimming to generate mature 3'-end of 5.8S rRNA from tricistronic rRNA transcript (SSU-rRNA, 5.8S rRNA, LSU-rRNA)"/>
    <property type="evidence" value="ECO:0007669"/>
    <property type="project" value="TreeGrafter"/>
</dbReference>
<gene>
    <name evidence="4" type="ORF">C7M84_004720</name>
</gene>
<sequence>MTAKVGNVRTLRVALPGDEVLQFNPDKDKDRIFIGPGLRWKENIVRATRPGLLKKTTKNLYYVDTHQKRYIPQKREFVIGIVMKKKGDNYVIDIGASDQATISYLAFENASKKTRKEMKLGDLLYGQLLVANKDMEPELVCIDVYNRAVGMGTLPEGGVMFTVPLHVARQIVNPNNPFLKTIKRFNESLPVPALNTRVSALVLGKRAAMTEAAKNKTEVTADREHGDVRRKDDYKPWRLSRTWGSSDGAKMTSPRPVRRRGTARVCSRPSHWATAGNQSSVPPLPQSP</sequence>
<feature type="region of interest" description="Disordered" evidence="2">
    <location>
        <begin position="239"/>
        <end position="288"/>
    </location>
</feature>
<proteinExistence type="predicted"/>
<dbReference type="GO" id="GO:0071035">
    <property type="term" value="P:nuclear polyadenylation-dependent rRNA catabolic process"/>
    <property type="evidence" value="ECO:0007669"/>
    <property type="project" value="TreeGrafter"/>
</dbReference>
<dbReference type="FunFam" id="2.40.50.140:FF:000112">
    <property type="entry name" value="Exosome complex component RRP40"/>
    <property type="match status" value="1"/>
</dbReference>
<dbReference type="InterPro" id="IPR041054">
    <property type="entry name" value="Rrp40_N_euk"/>
</dbReference>
<evidence type="ECO:0000313" key="4">
    <source>
        <dbReference type="EMBL" id="ROT76686.1"/>
    </source>
</evidence>
<name>A0A3R7P692_PENVA</name>
<dbReference type="STRING" id="6689.A0A3R7P692"/>
<dbReference type="GO" id="GO:0071038">
    <property type="term" value="P:TRAMP-dependent tRNA surveillance pathway"/>
    <property type="evidence" value="ECO:0007669"/>
    <property type="project" value="TreeGrafter"/>
</dbReference>
<comment type="subcellular location">
    <subcellularLocation>
        <location evidence="1">Nucleus</location>
        <location evidence="1">Nucleolus</location>
    </subcellularLocation>
</comment>
<comment type="caution">
    <text evidence="4">The sequence shown here is derived from an EMBL/GenBank/DDBJ whole genome shotgun (WGS) entry which is preliminary data.</text>
</comment>
<evidence type="ECO:0000259" key="3">
    <source>
        <dbReference type="Pfam" id="PF18311"/>
    </source>
</evidence>
<dbReference type="SUPFAM" id="SSF110324">
    <property type="entry name" value="Ribosomal L27 protein-like"/>
    <property type="match status" value="1"/>
</dbReference>
<dbReference type="OrthoDB" id="340500at2759"/>
<dbReference type="GO" id="GO:0000177">
    <property type="term" value="C:cytoplasmic exosome (RNase complex)"/>
    <property type="evidence" value="ECO:0007669"/>
    <property type="project" value="TreeGrafter"/>
</dbReference>
<reference evidence="4 5" key="2">
    <citation type="submission" date="2019-01" db="EMBL/GenBank/DDBJ databases">
        <title>The decoding of complex shrimp genome reveals the adaptation for benthos swimmer, frequently molting mechanism and breeding impact on genome.</title>
        <authorList>
            <person name="Sun Y."/>
            <person name="Gao Y."/>
            <person name="Yu Y."/>
        </authorList>
    </citation>
    <scope>NUCLEOTIDE SEQUENCE [LARGE SCALE GENOMIC DNA]</scope>
    <source>
        <tissue evidence="4">Muscle</tissue>
    </source>
</reference>
<dbReference type="Pfam" id="PF21262">
    <property type="entry name" value="RRP40_S1"/>
    <property type="match status" value="1"/>
</dbReference>
<feature type="domain" description="Exosome complex exonuclease Rrp40 N-terminal" evidence="3">
    <location>
        <begin position="34"/>
        <end position="69"/>
    </location>
</feature>
<dbReference type="SUPFAM" id="SSF50249">
    <property type="entry name" value="Nucleic acid-binding proteins"/>
    <property type="match status" value="1"/>
</dbReference>
<dbReference type="Gene3D" id="2.40.50.100">
    <property type="match status" value="1"/>
</dbReference>
<evidence type="ECO:0000313" key="5">
    <source>
        <dbReference type="Proteomes" id="UP000283509"/>
    </source>
</evidence>
<dbReference type="InterPro" id="IPR026699">
    <property type="entry name" value="Exosome_RNA_bind1/RRP40/RRP4"/>
</dbReference>
<evidence type="ECO:0000256" key="2">
    <source>
        <dbReference type="SAM" id="MobiDB-lite"/>
    </source>
</evidence>
<keyword evidence="5" id="KW-1185">Reference proteome</keyword>
<accession>A0A3R7P692</accession>